<feature type="domain" description="KAP NTPase" evidence="1">
    <location>
        <begin position="34"/>
        <end position="75"/>
    </location>
</feature>
<protein>
    <recommendedName>
        <fullName evidence="1">KAP NTPase domain-containing protein</fullName>
    </recommendedName>
</protein>
<dbReference type="OrthoDB" id="4119715at1224"/>
<dbReference type="SUPFAM" id="SSF52540">
    <property type="entry name" value="P-loop containing nucleoside triphosphate hydrolases"/>
    <property type="match status" value="1"/>
</dbReference>
<dbReference type="AlphaFoldDB" id="A0A128FH23"/>
<evidence type="ECO:0000313" key="2">
    <source>
        <dbReference type="EMBL" id="CZF85795.1"/>
    </source>
</evidence>
<dbReference type="Proteomes" id="UP000073601">
    <property type="component" value="Unassembled WGS sequence"/>
</dbReference>
<organism evidence="2 3">
    <name type="scientific">Grimontia marina</name>
    <dbReference type="NCBI Taxonomy" id="646534"/>
    <lineage>
        <taxon>Bacteria</taxon>
        <taxon>Pseudomonadati</taxon>
        <taxon>Pseudomonadota</taxon>
        <taxon>Gammaproteobacteria</taxon>
        <taxon>Vibrionales</taxon>
        <taxon>Vibrionaceae</taxon>
        <taxon>Grimontia</taxon>
    </lineage>
</organism>
<accession>A0A128FH23</accession>
<evidence type="ECO:0000313" key="3">
    <source>
        <dbReference type="Proteomes" id="UP000073601"/>
    </source>
</evidence>
<sequence length="89" mass="10274">MPRDRRKIFGNENAEVDPLVLDCYVDNMSNGIQIITGRWGVGKTAFMFNATKELAKTLEKSHREHKKLWYVSESDLDSDQIVEAYSHLD</sequence>
<keyword evidence="3" id="KW-1185">Reference proteome</keyword>
<dbReference type="InterPro" id="IPR027417">
    <property type="entry name" value="P-loop_NTPase"/>
</dbReference>
<gene>
    <name evidence="2" type="ORF">GMA8713_03828</name>
</gene>
<proteinExistence type="predicted"/>
<dbReference type="RefSeq" id="WP_062713165.1">
    <property type="nucleotide sequence ID" value="NZ_CAWRCI010000043.1"/>
</dbReference>
<dbReference type="EMBL" id="FIZY01000043">
    <property type="protein sequence ID" value="CZF85795.1"/>
    <property type="molecule type" value="Genomic_DNA"/>
</dbReference>
<dbReference type="Pfam" id="PF07693">
    <property type="entry name" value="KAP_NTPase"/>
    <property type="match status" value="1"/>
</dbReference>
<name>A0A128FH23_9GAMM</name>
<reference evidence="3" key="1">
    <citation type="submission" date="2016-02" db="EMBL/GenBank/DDBJ databases">
        <authorList>
            <person name="Rodrigo-Torres Lidia"/>
            <person name="Arahal R.David."/>
        </authorList>
    </citation>
    <scope>NUCLEOTIDE SEQUENCE [LARGE SCALE GENOMIC DNA]</scope>
    <source>
        <strain evidence="3">CECT 8713</strain>
    </source>
</reference>
<dbReference type="InterPro" id="IPR011646">
    <property type="entry name" value="KAP_P-loop"/>
</dbReference>
<evidence type="ECO:0000259" key="1">
    <source>
        <dbReference type="Pfam" id="PF07693"/>
    </source>
</evidence>